<reference evidence="2 3" key="2">
    <citation type="submission" date="2019-08" db="EMBL/GenBank/DDBJ databases">
        <authorList>
            <person name="Henke P."/>
        </authorList>
    </citation>
    <scope>NUCLEOTIDE SEQUENCE [LARGE SCALE GENOMIC DNA]</scope>
    <source>
        <strain evidence="2">Phe10_nw2017</strain>
    </source>
</reference>
<evidence type="ECO:0000259" key="1">
    <source>
        <dbReference type="Pfam" id="PF12146"/>
    </source>
</evidence>
<feature type="domain" description="Serine aminopeptidase S33" evidence="1">
    <location>
        <begin position="68"/>
        <end position="210"/>
    </location>
</feature>
<gene>
    <name evidence="2" type="ORF">E3A20_15420</name>
</gene>
<dbReference type="EMBL" id="SRHE01000308">
    <property type="protein sequence ID" value="TWW09327.1"/>
    <property type="molecule type" value="Genomic_DNA"/>
</dbReference>
<reference evidence="2 3" key="1">
    <citation type="submission" date="2019-08" db="EMBL/GenBank/DDBJ databases">
        <title>100 year-old enigma solved: identification of Planctomyces bekefii, the type genus and species of the phylum Planctomycetes.</title>
        <authorList>
            <person name="Svetlana D.N."/>
            <person name="Overmann J."/>
        </authorList>
    </citation>
    <scope>NUCLEOTIDE SEQUENCE [LARGE SCALE GENOMIC DNA]</scope>
    <source>
        <strain evidence="2">Phe10_nw2017</strain>
    </source>
</reference>
<comment type="caution">
    <text evidence="2">The sequence shown here is derived from an EMBL/GenBank/DDBJ whole genome shotgun (WGS) entry which is preliminary data.</text>
</comment>
<proteinExistence type="predicted"/>
<dbReference type="InterPro" id="IPR052920">
    <property type="entry name" value="DNA-binding_regulatory"/>
</dbReference>
<organism evidence="2 3">
    <name type="scientific">Planctomyces bekefii</name>
    <dbReference type="NCBI Taxonomy" id="1653850"/>
    <lineage>
        <taxon>Bacteria</taxon>
        <taxon>Pseudomonadati</taxon>
        <taxon>Planctomycetota</taxon>
        <taxon>Planctomycetia</taxon>
        <taxon>Planctomycetales</taxon>
        <taxon>Planctomycetaceae</taxon>
        <taxon>Planctomyces</taxon>
    </lineage>
</organism>
<dbReference type="InterPro" id="IPR022742">
    <property type="entry name" value="Hydrolase_4"/>
</dbReference>
<dbReference type="InterPro" id="IPR029058">
    <property type="entry name" value="AB_hydrolase_fold"/>
</dbReference>
<dbReference type="AlphaFoldDB" id="A0A5C6M4W1"/>
<dbReference type="PANTHER" id="PTHR43358">
    <property type="entry name" value="ALPHA/BETA-HYDROLASE"/>
    <property type="match status" value="1"/>
</dbReference>
<dbReference type="PANTHER" id="PTHR43358:SF4">
    <property type="entry name" value="ALPHA_BETA HYDROLASE FOLD-1 DOMAIN-CONTAINING PROTEIN"/>
    <property type="match status" value="1"/>
</dbReference>
<evidence type="ECO:0000313" key="2">
    <source>
        <dbReference type="EMBL" id="TWW09327.1"/>
    </source>
</evidence>
<dbReference type="Proteomes" id="UP000321083">
    <property type="component" value="Unassembled WGS sequence"/>
</dbReference>
<accession>A0A5C6M4W1</accession>
<dbReference type="Pfam" id="PF12146">
    <property type="entry name" value="Hydrolase_4"/>
    <property type="match status" value="1"/>
</dbReference>
<dbReference type="SUPFAM" id="SSF53474">
    <property type="entry name" value="alpha/beta-Hydrolases"/>
    <property type="match status" value="1"/>
</dbReference>
<name>A0A5C6M4W1_9PLAN</name>
<sequence length="316" mass="34979">MLATKRLLVPSVAGFLEKAPAFRVTPGQPDRRAQAVEFRTADGLTLRGSVWNGDQAEATGLVIYLPEMEGNHWMAPQYCAALIEDGYAVFSFDFRGQGESDHPAGYSASHWMTELEMRDVSAAMDFIESHPRLSTLPILVFGVSRGGVGALLTGARYPRVRGVIADSAFGTLTMIRFFADRFADLVLPRWLYRLVPNWHVERTLRQAIAYSEQRKGCRFVHLEEEVSGLESESVLLISGSADTYVSRDVAERLHRLVGRGAQHWIVAGARHNMARAVRQAEYDRRILEHAAICLQPTVISVDTLLRPGSAAVSQAG</sequence>
<evidence type="ECO:0000313" key="3">
    <source>
        <dbReference type="Proteomes" id="UP000321083"/>
    </source>
</evidence>
<keyword evidence="3" id="KW-1185">Reference proteome</keyword>
<dbReference type="Gene3D" id="3.40.50.1820">
    <property type="entry name" value="alpha/beta hydrolase"/>
    <property type="match status" value="1"/>
</dbReference>
<protein>
    <submittedName>
        <fullName evidence="2">Acetyl xylan esterase</fullName>
    </submittedName>
</protein>